<protein>
    <submittedName>
        <fullName evidence="2">Uncharacterized protein</fullName>
    </submittedName>
</protein>
<feature type="region of interest" description="Disordered" evidence="1">
    <location>
        <begin position="1"/>
        <end position="50"/>
    </location>
</feature>
<organism evidence="2">
    <name type="scientific">Aspergillus niger</name>
    <dbReference type="NCBI Taxonomy" id="5061"/>
    <lineage>
        <taxon>Eukaryota</taxon>
        <taxon>Fungi</taxon>
        <taxon>Dikarya</taxon>
        <taxon>Ascomycota</taxon>
        <taxon>Pezizomycotina</taxon>
        <taxon>Eurotiomycetes</taxon>
        <taxon>Eurotiomycetidae</taxon>
        <taxon>Eurotiales</taxon>
        <taxon>Aspergillaceae</taxon>
        <taxon>Aspergillus</taxon>
        <taxon>Aspergillus subgen. Circumdati</taxon>
    </lineage>
</organism>
<accession>A0AAJ8E374</accession>
<dbReference type="AlphaFoldDB" id="A0AAJ8E374"/>
<proteinExistence type="predicted"/>
<dbReference type="RefSeq" id="XP_059605733.1">
    <property type="nucleotide sequence ID" value="XM_059746804.1"/>
</dbReference>
<reference evidence="2" key="2">
    <citation type="submission" date="2025-08" db="UniProtKB">
        <authorList>
            <consortium name="RefSeq"/>
        </authorList>
    </citation>
    <scope>IDENTIFICATION</scope>
</reference>
<sequence>MESPPPRNVLKPRTGGTAEARSGSRIEDGDWRNRVSARAERRKREREVTQSRRIWDNWNGGEANEAGRRPMSGAAGQTRFWKGTGVGPQTCDEVALLPIRPDSSDNRLVSMPRQEAEEKKSLNFAQTLGAGGAPRPTIISISDDFGRNPFKTHWLRFLANGGGMDAAAAVGDGRRIDFFLAACASLVKVDRSDCKSELPVWALDWVRGKTAALGQDRRRLRRDCKKFPNKFGGETSRHISTLIPVGSWYTILGFVMFKFQWTGKGVGPGPDPLNLQTRPRGECSYSLPDRIDQLSPPQYLLRSGSSSLRMQRGKKGKKSEEAPAILGARAWGFCLLYTEHVPELQSAYSRPGALSAAEQAEKQAGRHMLATLLRLTCRNASFM</sequence>
<feature type="compositionally biased region" description="Basic and acidic residues" evidence="1">
    <location>
        <begin position="22"/>
        <end position="39"/>
    </location>
</feature>
<dbReference type="VEuPathDB" id="FungiDB:An02g14420"/>
<evidence type="ECO:0000313" key="2">
    <source>
        <dbReference type="RefSeq" id="XP_059605733.1"/>
    </source>
</evidence>
<gene>
    <name evidence="2" type="ORF">An02g14420</name>
</gene>
<name>A0AAJ8E374_ASPNG</name>
<dbReference type="KEGG" id="ang:An02g14420"/>
<evidence type="ECO:0000256" key="1">
    <source>
        <dbReference type="SAM" id="MobiDB-lite"/>
    </source>
</evidence>
<reference evidence="2" key="1">
    <citation type="submission" date="2025-02" db="EMBL/GenBank/DDBJ databases">
        <authorList>
            <consortium name="NCBI Genome Project"/>
        </authorList>
    </citation>
    <scope>NUCLEOTIDE SEQUENCE</scope>
</reference>
<dbReference type="GeneID" id="84590573"/>